<sequence length="1343" mass="148874">MADRTFEFMHKIRLPDGDALKALYKMSNGLPKAGSCSTPDNAVCAKATPNVVVSDGVALFRETETAVRLENLGTEDVVVHGWSTDSSWWYLNDFEPGERIEPGKKRAYDARFNPQQVGQFRNTLLFNTSAGPLVQLLTSTVYRSPYEFTALQESVPFDVPVEYDLVMYNPTAASVAILSAFTTTPEVTLEPALFEISEESVRSQKVINEADRVSQVGKWDLLPGERAPILRLRVLIRKDEFAGTDDKRTSIKGTVVLNITSESALMRIPFTVTPQRDLIYVVEKHFEFKDLASARDKSTKYLHIFNARKTPIEIRSVFTEDMDRELSIKFGKGTIVPSLTTMRVARITRTGSVEGNFHGVIRVHTNISSALLRVPYSAQVVHGSLTYDADQLIFQAPVGPFGDAVPTDSHIVKRKIQIKNTFTQAVKLRSWKLPVEDIISTGAQIVPLTHINEEVVSAGQSFTVEIEYRPKSFLTAMATTLSLLHNNTSTGTKIPVIVYSGELTVSSTVDFGVVGVGLKRKMRVKFTNHNPVVVEVNTMIIKGTRSVTGSMFSLNADASYRDVDVDVDEVFAIDDCIERSGSTCTQVVQGKLEPGATLDLQLTAAPTELEKLEKEGAELALTTSLGVKTATRLRLVSTDGKVFSEDGEIEVTVPVTELIQKDLIPIRREVMVHSTHGIPVAVSGNLETESDFLEFESIVDSTVHAGESSSIGVITFDTTRQRNELSHFAETARLKSWSNRFKKYKGAIEEDYLEESISKVDVRRLEKLHRSMKRLEEDGALTASGRVIFSSEAQNGHHTVEVRAKITFPRFLDVTSEDVNVLGTSEHVVIATKDVPTVISVKNPSTTRVLCLRVLPILTNSAPSRRWNGRQTQTLEQSLFQTNIRAARAYASVYENGLRQTSVDPGFVPNYKIDRGGVCLRPEQQIDVLSTVFDPRSRQTTYKAAVCIKNDDTLLECIELIGYSGTSVVETETPMSTSIYVRVVLALACIVVVYGTASRREIDSPAGSPRDAVQDEMFRRSAQEPCSVDDEDAEKATVDRIGEMIHGESSSSEAEREQIVDEPELEEPVSVAATQQSDDSALINHELTAVEKHKPPVDRILVQEPNRRKGKKENETTPRKKEKAETGRDKAKGSRSETDQKQRRARDKKSQQRVEAEKTQNVVTKPLGPVRLAPRSVFRKKTLSVASSDKATSHAGERGSPQAHFDMYNTMFSEAIGDDSYARRSEQGTPPGSVREYTTPPHSRPSSVRNYDMWAAPASSRGNGDMWSGDARSTTGLHSSNLFSFPSDGDGVRASTSLRDSEPFSPQSSTRSGWQSMLSQWEEREDRDEKSKSRSRDDSFSHS</sequence>
<dbReference type="GeneID" id="5001870"/>
<dbReference type="PANTHER" id="PTHR22050">
    <property type="entry name" value="RW1 PROTEIN HOMOLOG"/>
    <property type="match status" value="1"/>
</dbReference>
<feature type="compositionally biased region" description="Polar residues" evidence="1">
    <location>
        <begin position="1271"/>
        <end position="1284"/>
    </location>
</feature>
<dbReference type="OMA" id="QWEERED"/>
<evidence type="ECO:0008006" key="4">
    <source>
        <dbReference type="Google" id="ProtNLM"/>
    </source>
</evidence>
<accession>A4RXM3</accession>
<organism evidence="2 3">
    <name type="scientific">Ostreococcus lucimarinus (strain CCE9901)</name>
    <dbReference type="NCBI Taxonomy" id="436017"/>
    <lineage>
        <taxon>Eukaryota</taxon>
        <taxon>Viridiplantae</taxon>
        <taxon>Chlorophyta</taxon>
        <taxon>Mamiellophyceae</taxon>
        <taxon>Mamiellales</taxon>
        <taxon>Bathycoccaceae</taxon>
        <taxon>Ostreococcus</taxon>
    </lineage>
</organism>
<proteinExistence type="predicted"/>
<dbReference type="InterPro" id="IPR039877">
    <property type="entry name" value="TMEM131-like"/>
</dbReference>
<feature type="compositionally biased region" description="Polar residues" evidence="1">
    <location>
        <begin position="1294"/>
        <end position="1319"/>
    </location>
</feature>
<name>A4RXM3_OSTLU</name>
<dbReference type="HOGENOM" id="CLU_258238_0_0_1"/>
<reference evidence="2 3" key="1">
    <citation type="journal article" date="2007" name="Proc. Natl. Acad. Sci. U.S.A.">
        <title>The tiny eukaryote Ostreococcus provides genomic insights into the paradox of plankton speciation.</title>
        <authorList>
            <person name="Palenik B."/>
            <person name="Grimwood J."/>
            <person name="Aerts A."/>
            <person name="Rouze P."/>
            <person name="Salamov A."/>
            <person name="Putnam N."/>
            <person name="Dupont C."/>
            <person name="Jorgensen R."/>
            <person name="Derelle E."/>
            <person name="Rombauts S."/>
            <person name="Zhou K."/>
            <person name="Otillar R."/>
            <person name="Merchant S.S."/>
            <person name="Podell S."/>
            <person name="Gaasterland T."/>
            <person name="Napoli C."/>
            <person name="Gendler K."/>
            <person name="Manuell A."/>
            <person name="Tai V."/>
            <person name="Vallon O."/>
            <person name="Piganeau G."/>
            <person name="Jancek S."/>
            <person name="Heijde M."/>
            <person name="Jabbari K."/>
            <person name="Bowler C."/>
            <person name="Lohr M."/>
            <person name="Robbens S."/>
            <person name="Werner G."/>
            <person name="Dubchak I."/>
            <person name="Pazour G.J."/>
            <person name="Ren Q."/>
            <person name="Paulsen I."/>
            <person name="Delwiche C."/>
            <person name="Schmutz J."/>
            <person name="Rokhsar D."/>
            <person name="Van de Peer Y."/>
            <person name="Moreau H."/>
            <person name="Grigoriev I.V."/>
        </authorList>
    </citation>
    <scope>NUCLEOTIDE SEQUENCE [LARGE SCALE GENOMIC DNA]</scope>
    <source>
        <strain evidence="2 3">CCE9901</strain>
    </source>
</reference>
<dbReference type="OrthoDB" id="168404at2759"/>
<feature type="compositionally biased region" description="Basic and acidic residues" evidence="1">
    <location>
        <begin position="1112"/>
        <end position="1158"/>
    </location>
</feature>
<feature type="compositionally biased region" description="Polar residues" evidence="1">
    <location>
        <begin position="1240"/>
        <end position="1249"/>
    </location>
</feature>
<dbReference type="Proteomes" id="UP000001568">
    <property type="component" value="Chromosome 5"/>
</dbReference>
<dbReference type="RefSeq" id="XP_001418020.1">
    <property type="nucleotide sequence ID" value="XM_001417983.1"/>
</dbReference>
<dbReference type="KEGG" id="olu:OSTLU_31745"/>
<evidence type="ECO:0000256" key="1">
    <source>
        <dbReference type="SAM" id="MobiDB-lite"/>
    </source>
</evidence>
<dbReference type="EMBL" id="CP000585">
    <property type="protein sequence ID" value="ABO96313.1"/>
    <property type="molecule type" value="Genomic_DNA"/>
</dbReference>
<dbReference type="PANTHER" id="PTHR22050:SF0">
    <property type="entry name" value="TRANSMEMBRANE PROTEIN 131 HOMOLOG"/>
    <property type="match status" value="1"/>
</dbReference>
<protein>
    <recommendedName>
        <fullName evidence="4">Transmembrane protein 131-like N-terminal domain-containing protein</fullName>
    </recommendedName>
</protein>
<dbReference type="GO" id="GO:0016020">
    <property type="term" value="C:membrane"/>
    <property type="evidence" value="ECO:0007669"/>
    <property type="project" value="TreeGrafter"/>
</dbReference>
<feature type="compositionally biased region" description="Basic and acidic residues" evidence="1">
    <location>
        <begin position="1321"/>
        <end position="1343"/>
    </location>
</feature>
<gene>
    <name evidence="2" type="ORF">OSTLU_31745</name>
</gene>
<keyword evidence="3" id="KW-1185">Reference proteome</keyword>
<evidence type="ECO:0000313" key="3">
    <source>
        <dbReference type="Proteomes" id="UP000001568"/>
    </source>
</evidence>
<dbReference type="Gramene" id="ABO96313">
    <property type="protein sequence ID" value="ABO96313"/>
    <property type="gene ID" value="OSTLU_31745"/>
</dbReference>
<feature type="region of interest" description="Disordered" evidence="1">
    <location>
        <begin position="1044"/>
        <end position="1343"/>
    </location>
</feature>
<feature type="compositionally biased region" description="Basic and acidic residues" evidence="1">
    <location>
        <begin position="1088"/>
        <end position="1097"/>
    </location>
</feature>
<evidence type="ECO:0000313" key="2">
    <source>
        <dbReference type="EMBL" id="ABO96313.1"/>
    </source>
</evidence>